<evidence type="ECO:0000313" key="2">
    <source>
        <dbReference type="Proteomes" id="UP000236161"/>
    </source>
</evidence>
<proteinExistence type="predicted"/>
<name>A0A2H9ZXJ6_9ASPA</name>
<dbReference type="SUPFAM" id="SSF51695">
    <property type="entry name" value="PLC-like phosphodiesterases"/>
    <property type="match status" value="1"/>
</dbReference>
<dbReference type="Pfam" id="PF26178">
    <property type="entry name" value="PI-PLC_cat"/>
    <property type="match status" value="1"/>
</dbReference>
<dbReference type="AlphaFoldDB" id="A0A2H9ZXJ6"/>
<dbReference type="GO" id="GO:0008081">
    <property type="term" value="F:phosphoric diester hydrolase activity"/>
    <property type="evidence" value="ECO:0007669"/>
    <property type="project" value="InterPro"/>
</dbReference>
<dbReference type="InterPro" id="IPR051057">
    <property type="entry name" value="PI-PLC_domain"/>
</dbReference>
<dbReference type="PROSITE" id="PS50007">
    <property type="entry name" value="PIPLC_X_DOMAIN"/>
    <property type="match status" value="1"/>
</dbReference>
<keyword evidence="2" id="KW-1185">Reference proteome</keyword>
<dbReference type="STRING" id="1088818.A0A2H9ZXJ6"/>
<reference evidence="1 2" key="1">
    <citation type="journal article" date="2017" name="Nature">
        <title>The Apostasia genome and the evolution of orchids.</title>
        <authorList>
            <person name="Zhang G.Q."/>
            <person name="Liu K.W."/>
            <person name="Li Z."/>
            <person name="Lohaus R."/>
            <person name="Hsiao Y.Y."/>
            <person name="Niu S.C."/>
            <person name="Wang J.Y."/>
            <person name="Lin Y.C."/>
            <person name="Xu Q."/>
            <person name="Chen L.J."/>
            <person name="Yoshida K."/>
            <person name="Fujiwara S."/>
            <person name="Wang Z.W."/>
            <person name="Zhang Y.Q."/>
            <person name="Mitsuda N."/>
            <person name="Wang M."/>
            <person name="Liu G.H."/>
            <person name="Pecoraro L."/>
            <person name="Huang H.X."/>
            <person name="Xiao X.J."/>
            <person name="Lin M."/>
            <person name="Wu X.Y."/>
            <person name="Wu W.L."/>
            <person name="Chen Y.Y."/>
            <person name="Chang S.B."/>
            <person name="Sakamoto S."/>
            <person name="Ohme-Takagi M."/>
            <person name="Yagi M."/>
            <person name="Zeng S.J."/>
            <person name="Shen C.Y."/>
            <person name="Yeh C.M."/>
            <person name="Luo Y.B."/>
            <person name="Tsai W.C."/>
            <person name="Van de Peer Y."/>
            <person name="Liu Z.J."/>
        </authorList>
    </citation>
    <scope>NUCLEOTIDE SEQUENCE [LARGE SCALE GENOMIC DNA]</scope>
    <source>
        <strain evidence="2">cv. Shenzhen</strain>
        <tissue evidence="1">Stem</tissue>
    </source>
</reference>
<dbReference type="PANTHER" id="PTHR13593">
    <property type="match status" value="1"/>
</dbReference>
<dbReference type="EMBL" id="KZ453008">
    <property type="protein sequence ID" value="PKA47996.1"/>
    <property type="molecule type" value="Genomic_DNA"/>
</dbReference>
<gene>
    <name evidence="1" type="ORF">AXF42_Ash016344</name>
</gene>
<dbReference type="Gene3D" id="3.20.20.190">
    <property type="entry name" value="Phosphatidylinositol (PI) phosphodiesterase"/>
    <property type="match status" value="1"/>
</dbReference>
<dbReference type="PANTHER" id="PTHR13593:SF89">
    <property type="entry name" value="PLC-LIKE PHOSPHODIESTERASES SUPERFAMILY PROTEIN"/>
    <property type="match status" value="1"/>
</dbReference>
<dbReference type="Proteomes" id="UP000236161">
    <property type="component" value="Unassembled WGS sequence"/>
</dbReference>
<accession>A0A2H9ZXJ6</accession>
<dbReference type="InterPro" id="IPR017946">
    <property type="entry name" value="PLC-like_Pdiesterase_TIM-brl"/>
</dbReference>
<sequence>MFMIFRLRAFGRLQIPSSFLFVNFGRTSQQKQSQKLMDNYVSGQLLFLVILLGSALLSGAAQVGDGCSADRDCGAGLHCDVCGSICTRIKPIDPKSQDKGLPFNRYSWLTTHNSYALAGEKSATGSELITPTNQQDSVTSQLENGVRGLMLDMYDFENDIWLCHSFGGHCYNFTAFVNFSATLNPSSFVCKFKQPAINVLDEIQTFLHANPSEVITIFIEDYVTSPQGLTKVFNASGLTKYWFPVSDMPKNGGDWPLLSDMINRNQRLLVFTSKKNKEDSEGIAYEWNYVVENQYGDDGMKKDSCPNRAESSPMSTKSKSLVLMNYFPDSPNSTAACEENSTPLVSMLNTCYRLSGRRWPNFVAVDFYMESDGGGAPEALDIANGHMVCGCDNIAYCKSNGTFGTCTSTASAPRPQTNAYKPNTSSSEFPNGTSDACLIRISALTIISTLMIIIVHTIPH</sequence>
<protein>
    <submittedName>
        <fullName evidence="1">PI-PLC X domain-containing protein</fullName>
    </submittedName>
</protein>
<dbReference type="GO" id="GO:0006629">
    <property type="term" value="P:lipid metabolic process"/>
    <property type="evidence" value="ECO:0007669"/>
    <property type="project" value="InterPro"/>
</dbReference>
<dbReference type="OrthoDB" id="7984201at2759"/>
<evidence type="ECO:0000313" key="1">
    <source>
        <dbReference type="EMBL" id="PKA47996.1"/>
    </source>
</evidence>
<organism evidence="1 2">
    <name type="scientific">Apostasia shenzhenica</name>
    <dbReference type="NCBI Taxonomy" id="1088818"/>
    <lineage>
        <taxon>Eukaryota</taxon>
        <taxon>Viridiplantae</taxon>
        <taxon>Streptophyta</taxon>
        <taxon>Embryophyta</taxon>
        <taxon>Tracheophyta</taxon>
        <taxon>Spermatophyta</taxon>
        <taxon>Magnoliopsida</taxon>
        <taxon>Liliopsida</taxon>
        <taxon>Asparagales</taxon>
        <taxon>Orchidaceae</taxon>
        <taxon>Apostasioideae</taxon>
        <taxon>Apostasia</taxon>
    </lineage>
</organism>
<dbReference type="CDD" id="cd08588">
    <property type="entry name" value="PI-PLCc_At5g67130_like"/>
    <property type="match status" value="1"/>
</dbReference>